<keyword evidence="2" id="KW-1185">Reference proteome</keyword>
<evidence type="ECO:0000313" key="2">
    <source>
        <dbReference type="Proteomes" id="UP000631791"/>
    </source>
</evidence>
<dbReference type="RefSeq" id="WP_196924207.1">
    <property type="nucleotide sequence ID" value="NZ_JADOTY010000001.1"/>
</dbReference>
<proteinExistence type="predicted"/>
<name>A0ABS0KBX4_9ACTN</name>
<reference evidence="1 2" key="1">
    <citation type="submission" date="2020-11" db="EMBL/GenBank/DDBJ databases">
        <title>Sequencing the genomes of 1000 actinobacteria strains.</title>
        <authorList>
            <person name="Klenk H.-P."/>
        </authorList>
    </citation>
    <scope>NUCLEOTIDE SEQUENCE [LARGE SCALE GENOMIC DNA]</scope>
    <source>
        <strain evidence="1 2">DSM 101695</strain>
    </source>
</reference>
<evidence type="ECO:0000313" key="1">
    <source>
        <dbReference type="EMBL" id="MBG6105991.1"/>
    </source>
</evidence>
<dbReference type="Proteomes" id="UP000631791">
    <property type="component" value="Unassembled WGS sequence"/>
</dbReference>
<dbReference type="EMBL" id="JADOTY010000001">
    <property type="protein sequence ID" value="MBG6105991.1"/>
    <property type="molecule type" value="Genomic_DNA"/>
</dbReference>
<comment type="caution">
    <text evidence="1">The sequence shown here is derived from an EMBL/GenBank/DDBJ whole genome shotgun (WGS) entry which is preliminary data.</text>
</comment>
<organism evidence="1 2">
    <name type="scientific">Micromonospora vinacea</name>
    <dbReference type="NCBI Taxonomy" id="709878"/>
    <lineage>
        <taxon>Bacteria</taxon>
        <taxon>Bacillati</taxon>
        <taxon>Actinomycetota</taxon>
        <taxon>Actinomycetes</taxon>
        <taxon>Micromonosporales</taxon>
        <taxon>Micromonosporaceae</taxon>
        <taxon>Micromonospora</taxon>
    </lineage>
</organism>
<protein>
    <submittedName>
        <fullName evidence="1">Uncharacterized protein</fullName>
    </submittedName>
</protein>
<accession>A0ABS0KBX4</accession>
<sequence length="78" mass="8595">MATVAGFSGMRFNVEVNRHTSGWTAPSLEDKYIAQAVNYTATTSPFGVLLIGTSGRRFGAPKIRHEFVIIADLYIFAR</sequence>
<gene>
    <name evidence="1" type="ORF">IW249_006405</name>
</gene>